<evidence type="ECO:0000256" key="3">
    <source>
        <dbReference type="ARBA" id="ARBA00023125"/>
    </source>
</evidence>
<comment type="function">
    <text evidence="5">May play the central regulatory role in sporulation. It may be an element of the effector pathway responsible for the activation of sporulation genes in response to nutritional stress. Spo0A may act in concert with spo0H (a sigma factor) to control the expression of some genes that are critical to the sporulation process.</text>
</comment>
<dbReference type="PANTHER" id="PTHR48111">
    <property type="entry name" value="REGULATOR OF RPOS"/>
    <property type="match status" value="1"/>
</dbReference>
<dbReference type="InterPro" id="IPR011006">
    <property type="entry name" value="CheY-like_superfamily"/>
</dbReference>
<evidence type="ECO:0000256" key="5">
    <source>
        <dbReference type="ARBA" id="ARBA00024867"/>
    </source>
</evidence>
<evidence type="ECO:0000256" key="1">
    <source>
        <dbReference type="ARBA" id="ARBA00018672"/>
    </source>
</evidence>
<evidence type="ECO:0000313" key="10">
    <source>
        <dbReference type="EMBL" id="MEY8765006.1"/>
    </source>
</evidence>
<keyword evidence="6" id="KW-0597">Phosphoprotein</keyword>
<dbReference type="SMART" id="SM00862">
    <property type="entry name" value="Trans_reg_C"/>
    <property type="match status" value="1"/>
</dbReference>
<accession>A0ABV4E1H1</accession>
<dbReference type="SUPFAM" id="SSF46894">
    <property type="entry name" value="C-terminal effector domain of the bipartite response regulators"/>
    <property type="match status" value="1"/>
</dbReference>
<dbReference type="InterPro" id="IPR036388">
    <property type="entry name" value="WH-like_DNA-bd_sf"/>
</dbReference>
<evidence type="ECO:0000313" key="11">
    <source>
        <dbReference type="Proteomes" id="UP001565220"/>
    </source>
</evidence>
<keyword evidence="3 7" id="KW-0238">DNA-binding</keyword>
<dbReference type="SMART" id="SM00448">
    <property type="entry name" value="REC"/>
    <property type="match status" value="1"/>
</dbReference>
<dbReference type="PROSITE" id="PS50110">
    <property type="entry name" value="RESPONSE_REGULATORY"/>
    <property type="match status" value="1"/>
</dbReference>
<evidence type="ECO:0000259" key="8">
    <source>
        <dbReference type="PROSITE" id="PS50110"/>
    </source>
</evidence>
<gene>
    <name evidence="10" type="ORF">AB8S09_15395</name>
</gene>
<keyword evidence="2" id="KW-0805">Transcription regulation</keyword>
<dbReference type="InterPro" id="IPR016032">
    <property type="entry name" value="Sig_transdc_resp-reg_C-effctor"/>
</dbReference>
<comment type="caution">
    <text evidence="10">The sequence shown here is derived from an EMBL/GenBank/DDBJ whole genome shotgun (WGS) entry which is preliminary data.</text>
</comment>
<dbReference type="Pfam" id="PF00486">
    <property type="entry name" value="Trans_reg_C"/>
    <property type="match status" value="1"/>
</dbReference>
<protein>
    <recommendedName>
        <fullName evidence="1">Stage 0 sporulation protein A homolog</fullName>
    </recommendedName>
</protein>
<dbReference type="InterPro" id="IPR039420">
    <property type="entry name" value="WalR-like"/>
</dbReference>
<dbReference type="EMBL" id="JBGFFE010000041">
    <property type="protein sequence ID" value="MEY8765006.1"/>
    <property type="molecule type" value="Genomic_DNA"/>
</dbReference>
<name>A0ABV4E1H1_9CLOT</name>
<dbReference type="Gene3D" id="3.40.50.2300">
    <property type="match status" value="1"/>
</dbReference>
<evidence type="ECO:0000256" key="7">
    <source>
        <dbReference type="PROSITE-ProRule" id="PRU01091"/>
    </source>
</evidence>
<proteinExistence type="predicted"/>
<keyword evidence="4" id="KW-0804">Transcription</keyword>
<dbReference type="Gene3D" id="1.10.10.10">
    <property type="entry name" value="Winged helix-like DNA-binding domain superfamily/Winged helix DNA-binding domain"/>
    <property type="match status" value="1"/>
</dbReference>
<dbReference type="Gene3D" id="6.10.250.690">
    <property type="match status" value="1"/>
</dbReference>
<dbReference type="CDD" id="cd17574">
    <property type="entry name" value="REC_OmpR"/>
    <property type="match status" value="1"/>
</dbReference>
<feature type="modified residue" description="4-aspartylphosphate" evidence="6">
    <location>
        <position position="58"/>
    </location>
</feature>
<dbReference type="InterPro" id="IPR001789">
    <property type="entry name" value="Sig_transdc_resp-reg_receiver"/>
</dbReference>
<evidence type="ECO:0000256" key="6">
    <source>
        <dbReference type="PROSITE-ProRule" id="PRU00169"/>
    </source>
</evidence>
<keyword evidence="11" id="KW-1185">Reference proteome</keyword>
<dbReference type="SUPFAM" id="SSF52172">
    <property type="entry name" value="CheY-like"/>
    <property type="match status" value="1"/>
</dbReference>
<reference evidence="10 11" key="1">
    <citation type="submission" date="2024-08" db="EMBL/GenBank/DDBJ databases">
        <title>Clostridium lapicellarii sp. nov., and Clostridium renhuaiense sp. nov., two species isolated from the mud in a fermentation cellar used for producing sauce-flavour Chinese liquors.</title>
        <authorList>
            <person name="Yang F."/>
            <person name="Wang H."/>
            <person name="Chen L.Q."/>
            <person name="Zhou N."/>
            <person name="Lu J.J."/>
            <person name="Pu X.X."/>
            <person name="Wan B."/>
            <person name="Wang L."/>
            <person name="Liu S.J."/>
        </authorList>
    </citation>
    <scope>NUCLEOTIDE SEQUENCE [LARGE SCALE GENOMIC DNA]</scope>
    <source>
        <strain evidence="10 11">MT-113</strain>
    </source>
</reference>
<sequence length="237" mass="27511">MKGMKTLSRILLIEDDKDISEMVTEYLTGALYEVTQVYDGESAVGEFRKHPYDLVLLDLMIPKISGMRVMKKIREKDVTPIIIITARDSDMDKAVGLGLGADDYLTKPFSLVELSARIKANIRRATKYVKKQQEDKNEVIYVKDLEINIDKHSVIKKGKQLDLTNKEFEILKLLASNLGRVFSKEQIYNQVWKEPYYGDENVINVHMRRLRSKLSQSKSDFQYIKTLWGIGYKMEEY</sequence>
<dbReference type="PANTHER" id="PTHR48111:SF26">
    <property type="entry name" value="STAGE 0 SPORULATION PROTEIN A HOMOLOG"/>
    <property type="match status" value="1"/>
</dbReference>
<evidence type="ECO:0000256" key="4">
    <source>
        <dbReference type="ARBA" id="ARBA00023163"/>
    </source>
</evidence>
<dbReference type="InterPro" id="IPR001867">
    <property type="entry name" value="OmpR/PhoB-type_DNA-bd"/>
</dbReference>
<evidence type="ECO:0000256" key="2">
    <source>
        <dbReference type="ARBA" id="ARBA00023015"/>
    </source>
</evidence>
<dbReference type="CDD" id="cd00383">
    <property type="entry name" value="trans_reg_C"/>
    <property type="match status" value="1"/>
</dbReference>
<dbReference type="Proteomes" id="UP001565220">
    <property type="component" value="Unassembled WGS sequence"/>
</dbReference>
<dbReference type="PROSITE" id="PS51755">
    <property type="entry name" value="OMPR_PHOB"/>
    <property type="match status" value="1"/>
</dbReference>
<feature type="DNA-binding region" description="OmpR/PhoB-type" evidence="7">
    <location>
        <begin position="137"/>
        <end position="236"/>
    </location>
</feature>
<evidence type="ECO:0000259" key="9">
    <source>
        <dbReference type="PROSITE" id="PS51755"/>
    </source>
</evidence>
<dbReference type="Pfam" id="PF00072">
    <property type="entry name" value="Response_reg"/>
    <property type="match status" value="1"/>
</dbReference>
<organism evidence="10 11">
    <name type="scientific">Clostridium lapidicellarium</name>
    <dbReference type="NCBI Taxonomy" id="3240931"/>
    <lineage>
        <taxon>Bacteria</taxon>
        <taxon>Bacillati</taxon>
        <taxon>Bacillota</taxon>
        <taxon>Clostridia</taxon>
        <taxon>Eubacteriales</taxon>
        <taxon>Clostridiaceae</taxon>
        <taxon>Clostridium</taxon>
    </lineage>
</organism>
<feature type="domain" description="OmpR/PhoB-type" evidence="9">
    <location>
        <begin position="137"/>
        <end position="236"/>
    </location>
</feature>
<feature type="domain" description="Response regulatory" evidence="8">
    <location>
        <begin position="9"/>
        <end position="122"/>
    </location>
</feature>